<feature type="region of interest" description="Disordered" evidence="1">
    <location>
        <begin position="1"/>
        <end position="24"/>
    </location>
</feature>
<dbReference type="AlphaFoldDB" id="A0A6L7G9I6"/>
<comment type="caution">
    <text evidence="3">The sequence shown here is derived from an EMBL/GenBank/DDBJ whole genome shotgun (WGS) entry which is preliminary data.</text>
</comment>
<evidence type="ECO:0000256" key="2">
    <source>
        <dbReference type="SAM" id="Phobius"/>
    </source>
</evidence>
<evidence type="ECO:0000313" key="4">
    <source>
        <dbReference type="Proteomes" id="UP000477911"/>
    </source>
</evidence>
<protein>
    <submittedName>
        <fullName evidence="3">Uncharacterized protein</fullName>
    </submittedName>
</protein>
<keyword evidence="4" id="KW-1185">Reference proteome</keyword>
<feature type="transmembrane region" description="Helical" evidence="2">
    <location>
        <begin position="73"/>
        <end position="90"/>
    </location>
</feature>
<name>A0A6L7G9I6_9RHOB</name>
<sequence>RPPPRGGAGLGRGGGYTGRGDGTPRDIVADTVLPAARQGRIGDGLIAGALAARDRIARPFAEGQRADGQPAPLHYVAAVIFAVAGLLAMMRRRVNLMRLAAQPCPNCRRRGGLRRQIDRRADRETSLTYCLYCNHQREEELILPDPATPAREGA</sequence>
<keyword evidence="2" id="KW-0472">Membrane</keyword>
<gene>
    <name evidence="3" type="ORF">GR170_23805</name>
</gene>
<accession>A0A6L7G9I6</accession>
<evidence type="ECO:0000256" key="1">
    <source>
        <dbReference type="SAM" id="MobiDB-lite"/>
    </source>
</evidence>
<dbReference type="Proteomes" id="UP000477911">
    <property type="component" value="Unassembled WGS sequence"/>
</dbReference>
<keyword evidence="2" id="KW-1133">Transmembrane helix</keyword>
<dbReference type="EMBL" id="WUMU01000036">
    <property type="protein sequence ID" value="MXN20864.1"/>
    <property type="molecule type" value="Genomic_DNA"/>
</dbReference>
<keyword evidence="2" id="KW-0812">Transmembrane</keyword>
<organism evidence="3 4">
    <name type="scientific">Pseudooceanicola albus</name>
    <dbReference type="NCBI Taxonomy" id="2692189"/>
    <lineage>
        <taxon>Bacteria</taxon>
        <taxon>Pseudomonadati</taxon>
        <taxon>Pseudomonadota</taxon>
        <taxon>Alphaproteobacteria</taxon>
        <taxon>Rhodobacterales</taxon>
        <taxon>Paracoccaceae</taxon>
        <taxon>Pseudooceanicola</taxon>
    </lineage>
</organism>
<evidence type="ECO:0000313" key="3">
    <source>
        <dbReference type="EMBL" id="MXN20864.1"/>
    </source>
</evidence>
<reference evidence="3 4" key="1">
    <citation type="submission" date="2019-12" db="EMBL/GenBank/DDBJ databases">
        <authorList>
            <person name="Li M."/>
        </authorList>
    </citation>
    <scope>NUCLEOTIDE SEQUENCE [LARGE SCALE GENOMIC DNA]</scope>
    <source>
        <strain evidence="3 4">GBMRC 2024</strain>
    </source>
</reference>
<proteinExistence type="predicted"/>
<feature type="non-terminal residue" evidence="3">
    <location>
        <position position="1"/>
    </location>
</feature>
<feature type="compositionally biased region" description="Gly residues" evidence="1">
    <location>
        <begin position="1"/>
        <end position="21"/>
    </location>
</feature>